<protein>
    <recommendedName>
        <fullName evidence="7">CWH43-like N-terminal domain-containing protein</fullName>
    </recommendedName>
</protein>
<evidence type="ECO:0000256" key="6">
    <source>
        <dbReference type="SAM" id="Phobius"/>
    </source>
</evidence>
<evidence type="ECO:0000256" key="3">
    <source>
        <dbReference type="ARBA" id="ARBA00022692"/>
    </source>
</evidence>
<proteinExistence type="inferred from homology"/>
<dbReference type="Pfam" id="PF10277">
    <property type="entry name" value="Frag1"/>
    <property type="match status" value="1"/>
</dbReference>
<keyword evidence="4 6" id="KW-1133">Transmembrane helix</keyword>
<name>A0A7R9A4E4_9CRUS</name>
<dbReference type="GO" id="GO:0012505">
    <property type="term" value="C:endomembrane system"/>
    <property type="evidence" value="ECO:0007669"/>
    <property type="project" value="UniProtKB-SubCell"/>
</dbReference>
<keyword evidence="5 6" id="KW-0472">Membrane</keyword>
<reference evidence="8" key="1">
    <citation type="submission" date="2020-11" db="EMBL/GenBank/DDBJ databases">
        <authorList>
            <person name="Tran Van P."/>
        </authorList>
    </citation>
    <scope>NUCLEOTIDE SEQUENCE</scope>
</reference>
<evidence type="ECO:0000256" key="1">
    <source>
        <dbReference type="ARBA" id="ARBA00004127"/>
    </source>
</evidence>
<feature type="transmembrane region" description="Helical" evidence="6">
    <location>
        <begin position="157"/>
        <end position="179"/>
    </location>
</feature>
<dbReference type="EMBL" id="LR899784">
    <property type="protein sequence ID" value="CAD7242432.1"/>
    <property type="molecule type" value="Genomic_DNA"/>
</dbReference>
<dbReference type="PANTHER" id="PTHR21324:SF2">
    <property type="entry name" value="EG:22E5.9 PROTEIN"/>
    <property type="match status" value="1"/>
</dbReference>
<accession>A0A7R9A4E4</accession>
<feature type="transmembrane region" description="Helical" evidence="6">
    <location>
        <begin position="12"/>
        <end position="31"/>
    </location>
</feature>
<evidence type="ECO:0000256" key="2">
    <source>
        <dbReference type="ARBA" id="ARBA00006565"/>
    </source>
</evidence>
<dbReference type="Proteomes" id="UP000677054">
    <property type="component" value="Unassembled WGS sequence"/>
</dbReference>
<dbReference type="InterPro" id="IPR019402">
    <property type="entry name" value="CWH43_N"/>
</dbReference>
<feature type="transmembrane region" description="Helical" evidence="6">
    <location>
        <begin position="117"/>
        <end position="137"/>
    </location>
</feature>
<feature type="domain" description="CWH43-like N-terminal" evidence="7">
    <location>
        <begin position="5"/>
        <end position="229"/>
    </location>
</feature>
<comment type="similarity">
    <text evidence="2">Belongs to the DRAM/TMEM150 family.</text>
</comment>
<sequence length="331" mass="37290">MMKLHYFPTGVFIIFPATFITTFSIAILLGHVEVDFPYISDTGTTPPESCIFSQLLTVGTVLLGITVYVRYRQILEYHPNHSSSSTIIRLNHASLWLGIIAAFGVSIVSNFQETSVFVVHMIGAFLAFGVGTAYIWLQTVLSYKMHPVVNTLFMAHFRTALSLITTVFFFISSICGTLARLQFHGKNMRKWYPEDGGFQLHVASTASEWVMASAFNVFILTFVREFQKISMNHPELCLFEDQSALVQASYHTVSAEQYKVPGEMDYGSIITHGDTTHWMLVTQMPPEPIEILVMEILQSSNLFTNSEAKPEEMPQLSRCHSMPLFCCEPVI</sequence>
<gene>
    <name evidence="8" type="ORF">DSTB1V02_LOCUS2398</name>
</gene>
<evidence type="ECO:0000313" key="8">
    <source>
        <dbReference type="EMBL" id="CAD7242432.1"/>
    </source>
</evidence>
<comment type="subcellular location">
    <subcellularLocation>
        <location evidence="1">Endomembrane system</location>
        <topology evidence="1">Multi-pass membrane protein</topology>
    </subcellularLocation>
</comment>
<dbReference type="AlphaFoldDB" id="A0A7R9A4E4"/>
<dbReference type="OrthoDB" id="191706at2759"/>
<dbReference type="PANTHER" id="PTHR21324">
    <property type="entry name" value="FASTING-INDUCIBLE INTEGRAL MEMBRANE PROTEIN TM6P1-RELATED"/>
    <property type="match status" value="1"/>
</dbReference>
<feature type="transmembrane region" description="Helical" evidence="6">
    <location>
        <begin position="199"/>
        <end position="223"/>
    </location>
</feature>
<feature type="transmembrane region" description="Helical" evidence="6">
    <location>
        <begin position="90"/>
        <end position="111"/>
    </location>
</feature>
<evidence type="ECO:0000259" key="7">
    <source>
        <dbReference type="Pfam" id="PF10277"/>
    </source>
</evidence>
<evidence type="ECO:0000256" key="5">
    <source>
        <dbReference type="ARBA" id="ARBA00023136"/>
    </source>
</evidence>
<evidence type="ECO:0000256" key="4">
    <source>
        <dbReference type="ARBA" id="ARBA00022989"/>
    </source>
</evidence>
<keyword evidence="3 6" id="KW-0812">Transmembrane</keyword>
<dbReference type="EMBL" id="CAJPEV010000267">
    <property type="protein sequence ID" value="CAG0883191.1"/>
    <property type="molecule type" value="Genomic_DNA"/>
</dbReference>
<keyword evidence="9" id="KW-1185">Reference proteome</keyword>
<dbReference type="InterPro" id="IPR050911">
    <property type="entry name" value="DRAM/TMEM150_Autophagy_Mod"/>
</dbReference>
<feature type="transmembrane region" description="Helical" evidence="6">
    <location>
        <begin position="51"/>
        <end position="69"/>
    </location>
</feature>
<evidence type="ECO:0000313" key="9">
    <source>
        <dbReference type="Proteomes" id="UP000677054"/>
    </source>
</evidence>
<organism evidence="8">
    <name type="scientific">Darwinula stevensoni</name>
    <dbReference type="NCBI Taxonomy" id="69355"/>
    <lineage>
        <taxon>Eukaryota</taxon>
        <taxon>Metazoa</taxon>
        <taxon>Ecdysozoa</taxon>
        <taxon>Arthropoda</taxon>
        <taxon>Crustacea</taxon>
        <taxon>Oligostraca</taxon>
        <taxon>Ostracoda</taxon>
        <taxon>Podocopa</taxon>
        <taxon>Podocopida</taxon>
        <taxon>Darwinulocopina</taxon>
        <taxon>Darwinuloidea</taxon>
        <taxon>Darwinulidae</taxon>
        <taxon>Darwinula</taxon>
    </lineage>
</organism>